<protein>
    <submittedName>
        <fullName evidence="2">Uncharacterized protein</fullName>
    </submittedName>
</protein>
<evidence type="ECO:0000313" key="2">
    <source>
        <dbReference type="EMBL" id="KAG7511756.1"/>
    </source>
</evidence>
<evidence type="ECO:0000313" key="3">
    <source>
        <dbReference type="Proteomes" id="UP000693946"/>
    </source>
</evidence>
<comment type="caution">
    <text evidence="2">The sequence shown here is derived from an EMBL/GenBank/DDBJ whole genome shotgun (WGS) entry which is preliminary data.</text>
</comment>
<keyword evidence="3" id="KW-1185">Reference proteome</keyword>
<sequence>MLKKEIRERVIGGLVEQGVITLTEQLEAVPLSSSSTETESGPSAETPSDAGKVYLTGEYSPQSSAGNIEARLKVRLTRLQLEARERETHSQLQHQLEMRKAELQAETERAVRLRQLELEASNKGQSAPRDSDDKEEKKAAESSLLPVQDASAEHTPPTGPELPLAGGAAFPVSRERLSQMQEADPTLRECFAKVWFLHNAASM</sequence>
<feature type="compositionally biased region" description="Basic and acidic residues" evidence="1">
    <location>
        <begin position="129"/>
        <end position="140"/>
    </location>
</feature>
<name>A0AAV6S736_SOLSE</name>
<organism evidence="2 3">
    <name type="scientific">Solea senegalensis</name>
    <name type="common">Senegalese sole</name>
    <dbReference type="NCBI Taxonomy" id="28829"/>
    <lineage>
        <taxon>Eukaryota</taxon>
        <taxon>Metazoa</taxon>
        <taxon>Chordata</taxon>
        <taxon>Craniata</taxon>
        <taxon>Vertebrata</taxon>
        <taxon>Euteleostomi</taxon>
        <taxon>Actinopterygii</taxon>
        <taxon>Neopterygii</taxon>
        <taxon>Teleostei</taxon>
        <taxon>Neoteleostei</taxon>
        <taxon>Acanthomorphata</taxon>
        <taxon>Carangaria</taxon>
        <taxon>Pleuronectiformes</taxon>
        <taxon>Pleuronectoidei</taxon>
        <taxon>Soleidae</taxon>
        <taxon>Solea</taxon>
    </lineage>
</organism>
<dbReference type="AlphaFoldDB" id="A0AAV6S736"/>
<accession>A0AAV6S736</accession>
<feature type="region of interest" description="Disordered" evidence="1">
    <location>
        <begin position="28"/>
        <end position="62"/>
    </location>
</feature>
<dbReference type="Proteomes" id="UP000693946">
    <property type="component" value="Linkage Group LG15"/>
</dbReference>
<feature type="region of interest" description="Disordered" evidence="1">
    <location>
        <begin position="117"/>
        <end position="170"/>
    </location>
</feature>
<feature type="compositionally biased region" description="Low complexity" evidence="1">
    <location>
        <begin position="30"/>
        <end position="48"/>
    </location>
</feature>
<dbReference type="EMBL" id="JAGKHQ010000007">
    <property type="protein sequence ID" value="KAG7511756.1"/>
    <property type="molecule type" value="Genomic_DNA"/>
</dbReference>
<gene>
    <name evidence="2" type="ORF">JOB18_009021</name>
</gene>
<proteinExistence type="predicted"/>
<evidence type="ECO:0000256" key="1">
    <source>
        <dbReference type="SAM" id="MobiDB-lite"/>
    </source>
</evidence>
<reference evidence="2 3" key="1">
    <citation type="journal article" date="2021" name="Sci. Rep.">
        <title>Chromosome anchoring in Senegalese sole (Solea senegalensis) reveals sex-associated markers and genome rearrangements in flatfish.</title>
        <authorList>
            <person name="Guerrero-Cozar I."/>
            <person name="Gomez-Garrido J."/>
            <person name="Berbel C."/>
            <person name="Martinez-Blanch J.F."/>
            <person name="Alioto T."/>
            <person name="Claros M.G."/>
            <person name="Gagnaire P.A."/>
            <person name="Manchado M."/>
        </authorList>
    </citation>
    <scope>NUCLEOTIDE SEQUENCE [LARGE SCALE GENOMIC DNA]</scope>
    <source>
        <strain evidence="2">Sse05_10M</strain>
    </source>
</reference>